<dbReference type="PANTHER" id="PTHR16027:SF6">
    <property type="entry name" value="DILUTE DOMAIN-CONTAINING PROTEIN"/>
    <property type="match status" value="1"/>
</dbReference>
<dbReference type="OrthoDB" id="426293at2759"/>
<proteinExistence type="predicted"/>
<dbReference type="InterPro" id="IPR036770">
    <property type="entry name" value="Ankyrin_rpt-contain_sf"/>
</dbReference>
<dbReference type="InParanoid" id="A0A1Y1US50"/>
<dbReference type="GO" id="GO:0051020">
    <property type="term" value="F:GTPase binding"/>
    <property type="evidence" value="ECO:0007669"/>
    <property type="project" value="TreeGrafter"/>
</dbReference>
<feature type="region of interest" description="Disordered" evidence="2">
    <location>
        <begin position="791"/>
        <end position="823"/>
    </location>
</feature>
<dbReference type="PROSITE" id="PS51126">
    <property type="entry name" value="DILUTE"/>
    <property type="match status" value="1"/>
</dbReference>
<protein>
    <submittedName>
        <fullName evidence="4">DIL domain-domain-containing protein</fullName>
    </submittedName>
</protein>
<feature type="compositionally biased region" description="Basic and acidic residues" evidence="2">
    <location>
        <begin position="843"/>
        <end position="852"/>
    </location>
</feature>
<keyword evidence="5" id="KW-1185">Reference proteome</keyword>
<dbReference type="AlphaFoldDB" id="A0A1Y1US50"/>
<reference evidence="4 5" key="1">
    <citation type="submission" date="2017-03" db="EMBL/GenBank/DDBJ databases">
        <title>Widespread Adenine N6-methylation of Active Genes in Fungi.</title>
        <authorList>
            <consortium name="DOE Joint Genome Institute"/>
            <person name="Mondo S.J."/>
            <person name="Dannebaum R.O."/>
            <person name="Kuo R.C."/>
            <person name="Louie K.B."/>
            <person name="Bewick A.J."/>
            <person name="Labutti K."/>
            <person name="Haridas S."/>
            <person name="Kuo A."/>
            <person name="Salamov A."/>
            <person name="Ahrendt S.R."/>
            <person name="Lau R."/>
            <person name="Bowen B.P."/>
            <person name="Lipzen A."/>
            <person name="Sullivan W."/>
            <person name="Andreopoulos W.B."/>
            <person name="Clum A."/>
            <person name="Lindquist E."/>
            <person name="Daum C."/>
            <person name="Northen T.R."/>
            <person name="Ramamoorthy G."/>
            <person name="Schmitz R.J."/>
            <person name="Gryganskyi A."/>
            <person name="Culley D."/>
            <person name="Magnuson J."/>
            <person name="James T.Y."/>
            <person name="O'Malley M.A."/>
            <person name="Stajich J.E."/>
            <person name="Spatafora J.W."/>
            <person name="Visel A."/>
            <person name="Grigoriev I.V."/>
        </authorList>
    </citation>
    <scope>NUCLEOTIDE SEQUENCE [LARGE SCALE GENOMIC DNA]</scope>
    <source>
        <strain evidence="4 5">NRRL Y-17943</strain>
    </source>
</reference>
<dbReference type="Pfam" id="PF00023">
    <property type="entry name" value="Ank"/>
    <property type="match status" value="1"/>
</dbReference>
<comment type="caution">
    <text evidence="4">The sequence shown here is derived from an EMBL/GenBank/DDBJ whole genome shotgun (WGS) entry which is preliminary data.</text>
</comment>
<feature type="region of interest" description="Disordered" evidence="2">
    <location>
        <begin position="837"/>
        <end position="858"/>
    </location>
</feature>
<dbReference type="SMART" id="SM01132">
    <property type="entry name" value="DIL"/>
    <property type="match status" value="1"/>
</dbReference>
<name>A0A1Y1US50_9TREE</name>
<organism evidence="4 5">
    <name type="scientific">Kockovaella imperatae</name>
    <dbReference type="NCBI Taxonomy" id="4999"/>
    <lineage>
        <taxon>Eukaryota</taxon>
        <taxon>Fungi</taxon>
        <taxon>Dikarya</taxon>
        <taxon>Basidiomycota</taxon>
        <taxon>Agaricomycotina</taxon>
        <taxon>Tremellomycetes</taxon>
        <taxon>Tremellales</taxon>
        <taxon>Cuniculitremaceae</taxon>
        <taxon>Kockovaella</taxon>
    </lineage>
</organism>
<dbReference type="InterPro" id="IPR002710">
    <property type="entry name" value="Dilute_dom"/>
</dbReference>
<accession>A0A1Y1US50</accession>
<evidence type="ECO:0000256" key="2">
    <source>
        <dbReference type="SAM" id="MobiDB-lite"/>
    </source>
</evidence>
<feature type="repeat" description="ANK" evidence="1">
    <location>
        <begin position="164"/>
        <end position="196"/>
    </location>
</feature>
<dbReference type="InterPro" id="IPR002110">
    <property type="entry name" value="Ankyrin_rpt"/>
</dbReference>
<evidence type="ECO:0000256" key="1">
    <source>
        <dbReference type="PROSITE-ProRule" id="PRU00023"/>
    </source>
</evidence>
<dbReference type="PROSITE" id="PS50088">
    <property type="entry name" value="ANK_REPEAT"/>
    <property type="match status" value="1"/>
</dbReference>
<dbReference type="Gene3D" id="1.25.40.20">
    <property type="entry name" value="Ankyrin repeat-containing domain"/>
    <property type="match status" value="1"/>
</dbReference>
<dbReference type="EMBL" id="NBSH01000001">
    <property type="protein sequence ID" value="ORX40447.1"/>
    <property type="molecule type" value="Genomic_DNA"/>
</dbReference>
<dbReference type="InterPro" id="IPR037986">
    <property type="entry name" value="Myo5p-like_CBD_DIL"/>
</dbReference>
<dbReference type="PROSITE" id="PS50297">
    <property type="entry name" value="ANK_REP_REGION"/>
    <property type="match status" value="1"/>
</dbReference>
<dbReference type="Pfam" id="PF01843">
    <property type="entry name" value="DIL"/>
    <property type="match status" value="1"/>
</dbReference>
<dbReference type="SUPFAM" id="SSF48403">
    <property type="entry name" value="Ankyrin repeat"/>
    <property type="match status" value="1"/>
</dbReference>
<dbReference type="STRING" id="4999.A0A1Y1US50"/>
<dbReference type="GeneID" id="33559451"/>
<dbReference type="Proteomes" id="UP000193218">
    <property type="component" value="Unassembled WGS sequence"/>
</dbReference>
<dbReference type="RefSeq" id="XP_021874126.1">
    <property type="nucleotide sequence ID" value="XM_022017642.1"/>
</dbReference>
<feature type="region of interest" description="Disordered" evidence="2">
    <location>
        <begin position="1"/>
        <end position="34"/>
    </location>
</feature>
<evidence type="ECO:0000313" key="4">
    <source>
        <dbReference type="EMBL" id="ORX40447.1"/>
    </source>
</evidence>
<dbReference type="InterPro" id="IPR052072">
    <property type="entry name" value="Vascular_dev_regulator"/>
</dbReference>
<keyword evidence="1" id="KW-0040">ANK repeat</keyword>
<sequence length="858" mass="96332">MTVPESPMTGSSFPSPDLRHPPSSSRGRVVSTPLPLFLSDPSPSSLLPQLEQTRSGAKGKGNEVRAALILRLSLQWAIERADVDLLGWLLSLDDPWRSILDEEAQLMEDEDGWSPIGMMIQASCGRQEAEQGVRLLVSRWDLNVGPRGGRDRSAFGNKMSLTLAGWTPLHLAAMISTPPLVSFLLTRGASPHELTHRGLTPYDLISDIADRQEIAVLLDHAISAAPHAAEMQHSLSSARKAMLGKRRAKAVARLRRKDEDEKRHQVDLAREKWIQEMAAVVEVSPQMLIENEGQDEGAGLSHDSIVFSLSHLDRIYDILITGYPTQCCPVARRALPANALYLHAKFAYYQCDETWLEELIEGAVERIEQGVYGNMENLAYLAFWAYNSSLLLHLLRSDEGLRRACQEMELLDMMEELIHAIHVFIIRVTERRIDAVLDTALLDHETLEDFDDVRFEGDWNFFKSIRGRKAPPKAVDVFGTPSTDFVPSSPSLFGSLQNVANGSPFKSYRSHSSISDLDSADSSATAVAPPSKPLHVTRVLSAVLMVLQLYDINPIVTVQAFSQIFFWIASELFNRILARKKYICRSKAVQIKMNITVLQDWVRANGLPSRIATLHLEPVTQLLQWLQCSSQIRQFDTLIGTLQSLKALNPLQMRRAVRDYRYEVNEGKMTEECAQYLVQLQKDWEKRRLQSGPREVAKGTSIDALFDGSTSLADFIPQSGPECLGELLDSKFMLPFQLPTGKSLVATPPPNAVTSPTETRSILAWTIPDDSHLRQMPDDFIRWYKERKAQARRQEESIRPRKSPSTKRMADATPSPALRSSQSLEALRKSAKMTFEPVMLSHQRSESFELEVRTPQSP</sequence>
<gene>
    <name evidence="4" type="ORF">BD324DRAFT_647380</name>
</gene>
<evidence type="ECO:0000313" key="5">
    <source>
        <dbReference type="Proteomes" id="UP000193218"/>
    </source>
</evidence>
<evidence type="ECO:0000259" key="3">
    <source>
        <dbReference type="PROSITE" id="PS51126"/>
    </source>
</evidence>
<dbReference type="CDD" id="cd15473">
    <property type="entry name" value="Myo5p-like_CBD_DIL_ANK"/>
    <property type="match status" value="1"/>
</dbReference>
<dbReference type="PANTHER" id="PTHR16027">
    <property type="entry name" value="DILUTE DOMAIN-CONTAINING PROTEIN YPR089W"/>
    <property type="match status" value="1"/>
</dbReference>
<feature type="domain" description="Dilute" evidence="3">
    <location>
        <begin position="361"/>
        <end position="683"/>
    </location>
</feature>